<dbReference type="EMBL" id="CAMXCT030006146">
    <property type="protein sequence ID" value="CAL4801346.1"/>
    <property type="molecule type" value="Genomic_DNA"/>
</dbReference>
<proteinExistence type="predicted"/>
<organism evidence="2">
    <name type="scientific">Cladocopium goreaui</name>
    <dbReference type="NCBI Taxonomy" id="2562237"/>
    <lineage>
        <taxon>Eukaryota</taxon>
        <taxon>Sar</taxon>
        <taxon>Alveolata</taxon>
        <taxon>Dinophyceae</taxon>
        <taxon>Suessiales</taxon>
        <taxon>Symbiodiniaceae</taxon>
        <taxon>Cladocopium</taxon>
    </lineage>
</organism>
<dbReference type="SUPFAM" id="SSF48403">
    <property type="entry name" value="Ankyrin repeat"/>
    <property type="match status" value="1"/>
</dbReference>
<reference evidence="3" key="2">
    <citation type="submission" date="2024-04" db="EMBL/GenBank/DDBJ databases">
        <authorList>
            <person name="Chen Y."/>
            <person name="Shah S."/>
            <person name="Dougan E. K."/>
            <person name="Thang M."/>
            <person name="Chan C."/>
        </authorList>
    </citation>
    <scope>NUCLEOTIDE SEQUENCE [LARGE SCALE GENOMIC DNA]</scope>
</reference>
<dbReference type="Pfam" id="PF00023">
    <property type="entry name" value="Ank"/>
    <property type="match status" value="1"/>
</dbReference>
<sequence length="347" mass="39610">MSQDWISLSFEVVRTEEHADKTAGRAGFRLKASGQKHHRQNVQNETVEEPQLLIENMPLKEWVLTRPMKQRQKFMNNDDGGYGSNRETLWHLACRYRNVPLAKQLLEHSAHYAETGTGETPLDLVGSGDSTREDVLDLHQEDAASDVASPRPGTVAGGSPTVRRLASAAGSYAISVDEESRELARLLIFLDYRIKLDRDRKRKEQRENDSGYPRIVDRYHRQFLLDERAMILMRDHDDKVLLHYSAMYGHYADVEWLLQHGAQVVVYDQLAFHDFRVTIVKPSKPELEKAYTTADGDVNIPFPEFCWRKTVRNPPGRAAILPLQDMPTCLGMRQENPGTFITSAPKV</sequence>
<dbReference type="AlphaFoldDB" id="A0A9P1DPD9"/>
<dbReference type="EMBL" id="CAMXCT010006146">
    <property type="protein sequence ID" value="CAI4014034.1"/>
    <property type="molecule type" value="Genomic_DNA"/>
</dbReference>
<dbReference type="InterPro" id="IPR002110">
    <property type="entry name" value="Ankyrin_rpt"/>
</dbReference>
<keyword evidence="5" id="KW-1185">Reference proteome</keyword>
<evidence type="ECO:0000256" key="1">
    <source>
        <dbReference type="PROSITE-ProRule" id="PRU00023"/>
    </source>
</evidence>
<accession>A0A9P1DPD9</accession>
<evidence type="ECO:0000313" key="4">
    <source>
        <dbReference type="EMBL" id="CAL4801346.1"/>
    </source>
</evidence>
<evidence type="ECO:0000313" key="2">
    <source>
        <dbReference type="EMBL" id="CAI4014034.1"/>
    </source>
</evidence>
<evidence type="ECO:0000313" key="5">
    <source>
        <dbReference type="Proteomes" id="UP001152797"/>
    </source>
</evidence>
<dbReference type="PROSITE" id="PS50088">
    <property type="entry name" value="ANK_REPEAT"/>
    <property type="match status" value="1"/>
</dbReference>
<dbReference type="SMART" id="SM00248">
    <property type="entry name" value="ANK"/>
    <property type="match status" value="2"/>
</dbReference>
<dbReference type="OrthoDB" id="426293at2759"/>
<name>A0A9P1DPD9_9DINO</name>
<reference evidence="2" key="1">
    <citation type="submission" date="2022-10" db="EMBL/GenBank/DDBJ databases">
        <authorList>
            <person name="Chen Y."/>
            <person name="Dougan E. K."/>
            <person name="Chan C."/>
            <person name="Rhodes N."/>
            <person name="Thang M."/>
        </authorList>
    </citation>
    <scope>NUCLEOTIDE SEQUENCE</scope>
</reference>
<dbReference type="InterPro" id="IPR036770">
    <property type="entry name" value="Ankyrin_rpt-contain_sf"/>
</dbReference>
<evidence type="ECO:0000313" key="3">
    <source>
        <dbReference type="EMBL" id="CAL1167409.1"/>
    </source>
</evidence>
<feature type="repeat" description="ANK" evidence="1">
    <location>
        <begin position="237"/>
        <end position="269"/>
    </location>
</feature>
<gene>
    <name evidence="2" type="ORF">C1SCF055_LOCUS38964</name>
</gene>
<dbReference type="EMBL" id="CAMXCT020006146">
    <property type="protein sequence ID" value="CAL1167409.1"/>
    <property type="molecule type" value="Genomic_DNA"/>
</dbReference>
<dbReference type="Proteomes" id="UP001152797">
    <property type="component" value="Unassembled WGS sequence"/>
</dbReference>
<comment type="caution">
    <text evidence="2">The sequence shown here is derived from an EMBL/GenBank/DDBJ whole genome shotgun (WGS) entry which is preliminary data.</text>
</comment>
<keyword evidence="1" id="KW-0040">ANK repeat</keyword>
<protein>
    <submittedName>
        <fullName evidence="4">Ankyrin-2</fullName>
    </submittedName>
</protein>
<dbReference type="Gene3D" id="1.25.40.20">
    <property type="entry name" value="Ankyrin repeat-containing domain"/>
    <property type="match status" value="1"/>
</dbReference>